<reference evidence="1" key="1">
    <citation type="submission" date="2022-03" db="EMBL/GenBank/DDBJ databases">
        <authorList>
            <person name="Legras J.-L."/>
            <person name="Devillers H."/>
            <person name="Grondin C."/>
        </authorList>
    </citation>
    <scope>NUCLEOTIDE SEQUENCE</scope>
    <source>
        <strain evidence="1">CLIB 1423</strain>
    </source>
</reference>
<protein>
    <submittedName>
        <fullName evidence="1">Uncharacterized protein</fullName>
    </submittedName>
</protein>
<accession>A0A9P0VY74</accession>
<name>A0A9P0VY74_9ASCO</name>
<keyword evidence="2" id="KW-1185">Reference proteome</keyword>
<evidence type="ECO:0000313" key="1">
    <source>
        <dbReference type="EMBL" id="CAH2352282.1"/>
    </source>
</evidence>
<dbReference type="EMBL" id="CAKXYY010000006">
    <property type="protein sequence ID" value="CAH2352282.1"/>
    <property type="molecule type" value="Genomic_DNA"/>
</dbReference>
<gene>
    <name evidence="1" type="ORF">CLIB1423_06S02894</name>
</gene>
<comment type="caution">
    <text evidence="1">The sequence shown here is derived from an EMBL/GenBank/DDBJ whole genome shotgun (WGS) entry which is preliminary data.</text>
</comment>
<organism evidence="1 2">
    <name type="scientific">[Candida] railenensis</name>
    <dbReference type="NCBI Taxonomy" id="45579"/>
    <lineage>
        <taxon>Eukaryota</taxon>
        <taxon>Fungi</taxon>
        <taxon>Dikarya</taxon>
        <taxon>Ascomycota</taxon>
        <taxon>Saccharomycotina</taxon>
        <taxon>Pichiomycetes</taxon>
        <taxon>Debaryomycetaceae</taxon>
        <taxon>Kurtzmaniella</taxon>
    </lineage>
</organism>
<dbReference type="AlphaFoldDB" id="A0A9P0VY74"/>
<dbReference type="OrthoDB" id="4013286at2759"/>
<proteinExistence type="predicted"/>
<evidence type="ECO:0000313" key="2">
    <source>
        <dbReference type="Proteomes" id="UP000837801"/>
    </source>
</evidence>
<sequence length="398" mass="45585">MAVLPPFIRSLLKAHSFLSSSLNAPVTSKEAIKAYLQVRNAEFKRRLLLSPNPIVEPGLSVLLKDIPKPFQSHIQSIFEKPIIEKEMELQDILVENTTGEADKGNEGPSDIYCDPSAPIANTKALLRKTGFSTQVFQAVFSNHYPLQPDLDESLHKSSIEWTDRLLKDTPFMFILKQTHRLFSDNSLNQINPSRVQFQNELQKLAAISSKSSKIQRSYYFCSMWNLAVFNRCLGGEDDPMVQELLRERELKVTDEFFEPLSLSEEDLNQLTVNEYPGDRRDIPYDLKYTSFSVATIERKIRKQDHTTFLKLLEEYKDEFEVIGVRFSLNSSWIKKNLQDASILGEEKVQASHGSYDDMLSNIKKVEEPSNFKHLLKGLGELGLTEVKQGKDCLYLVRE</sequence>
<dbReference type="Proteomes" id="UP000837801">
    <property type="component" value="Unassembled WGS sequence"/>
</dbReference>